<accession>A0AAN7A3C7</accession>
<keyword evidence="2" id="KW-1185">Reference proteome</keyword>
<reference evidence="1" key="1">
    <citation type="journal article" date="2023" name="Mol. Phylogenet. Evol.">
        <title>Genome-scale phylogeny and comparative genomics of the fungal order Sordariales.</title>
        <authorList>
            <person name="Hensen N."/>
            <person name="Bonometti L."/>
            <person name="Westerberg I."/>
            <person name="Brannstrom I.O."/>
            <person name="Guillou S."/>
            <person name="Cros-Aarteil S."/>
            <person name="Calhoun S."/>
            <person name="Haridas S."/>
            <person name="Kuo A."/>
            <person name="Mondo S."/>
            <person name="Pangilinan J."/>
            <person name="Riley R."/>
            <person name="LaButti K."/>
            <person name="Andreopoulos B."/>
            <person name="Lipzen A."/>
            <person name="Chen C."/>
            <person name="Yan M."/>
            <person name="Daum C."/>
            <person name="Ng V."/>
            <person name="Clum A."/>
            <person name="Steindorff A."/>
            <person name="Ohm R.A."/>
            <person name="Martin F."/>
            <person name="Silar P."/>
            <person name="Natvig D.O."/>
            <person name="Lalanne C."/>
            <person name="Gautier V."/>
            <person name="Ament-Velasquez S.L."/>
            <person name="Kruys A."/>
            <person name="Hutchinson M.I."/>
            <person name="Powell A.J."/>
            <person name="Barry K."/>
            <person name="Miller A.N."/>
            <person name="Grigoriev I.V."/>
            <person name="Debuchy R."/>
            <person name="Gladieux P."/>
            <person name="Hiltunen Thoren M."/>
            <person name="Johannesson H."/>
        </authorList>
    </citation>
    <scope>NUCLEOTIDE SEQUENCE</scope>
    <source>
        <strain evidence="1">CBS 892.96</strain>
    </source>
</reference>
<gene>
    <name evidence="1" type="ORF">QBC36DRAFT_341108</name>
</gene>
<proteinExistence type="predicted"/>
<name>A0AAN7A3C7_9PEZI</name>
<dbReference type="Proteomes" id="UP001302321">
    <property type="component" value="Unassembled WGS sequence"/>
</dbReference>
<evidence type="ECO:0000313" key="2">
    <source>
        <dbReference type="Proteomes" id="UP001302321"/>
    </source>
</evidence>
<dbReference type="AlphaFoldDB" id="A0AAN7A3C7"/>
<protein>
    <submittedName>
        <fullName evidence="1">Uncharacterized protein</fullName>
    </submittedName>
</protein>
<sequence length="220" mass="24088">MNANERAAKILDDALKRYPKNALLSKKDFTRACKFLEMVFIPDVLGDTKKRQCFQQLKHEILPAVGVLLKWKDITDHAISTLKAFCLIASEHIKVLCWHTNLELWQACLGIPTSDTAYLKFRKVAVDKVRPPLVQALPSSNSTQPITISSLLQGGCVSTRRSPDGESSNPPGITSTIAPVLPLAVRTAPEDYTPANAPLAVTCQPPAAWVTANDTVNCEL</sequence>
<reference evidence="1" key="2">
    <citation type="submission" date="2023-05" db="EMBL/GenBank/DDBJ databases">
        <authorList>
            <consortium name="Lawrence Berkeley National Laboratory"/>
            <person name="Steindorff A."/>
            <person name="Hensen N."/>
            <person name="Bonometti L."/>
            <person name="Westerberg I."/>
            <person name="Brannstrom I.O."/>
            <person name="Guillou S."/>
            <person name="Cros-Aarteil S."/>
            <person name="Calhoun S."/>
            <person name="Haridas S."/>
            <person name="Kuo A."/>
            <person name="Mondo S."/>
            <person name="Pangilinan J."/>
            <person name="Riley R."/>
            <person name="Labutti K."/>
            <person name="Andreopoulos B."/>
            <person name="Lipzen A."/>
            <person name="Chen C."/>
            <person name="Yanf M."/>
            <person name="Daum C."/>
            <person name="Ng V."/>
            <person name="Clum A."/>
            <person name="Ohm R."/>
            <person name="Martin F."/>
            <person name="Silar P."/>
            <person name="Natvig D."/>
            <person name="Lalanne C."/>
            <person name="Gautier V."/>
            <person name="Ament-Velasquez S.L."/>
            <person name="Kruys A."/>
            <person name="Hutchinson M.I."/>
            <person name="Powell A.J."/>
            <person name="Barry K."/>
            <person name="Miller A.N."/>
            <person name="Grigoriev I.V."/>
            <person name="Debuchy R."/>
            <person name="Gladieux P."/>
            <person name="Thoren M.H."/>
            <person name="Johannesson H."/>
        </authorList>
    </citation>
    <scope>NUCLEOTIDE SEQUENCE</scope>
    <source>
        <strain evidence="1">CBS 892.96</strain>
    </source>
</reference>
<organism evidence="1 2">
    <name type="scientific">Triangularia setosa</name>
    <dbReference type="NCBI Taxonomy" id="2587417"/>
    <lineage>
        <taxon>Eukaryota</taxon>
        <taxon>Fungi</taxon>
        <taxon>Dikarya</taxon>
        <taxon>Ascomycota</taxon>
        <taxon>Pezizomycotina</taxon>
        <taxon>Sordariomycetes</taxon>
        <taxon>Sordariomycetidae</taxon>
        <taxon>Sordariales</taxon>
        <taxon>Podosporaceae</taxon>
        <taxon>Triangularia</taxon>
    </lineage>
</organism>
<comment type="caution">
    <text evidence="1">The sequence shown here is derived from an EMBL/GenBank/DDBJ whole genome shotgun (WGS) entry which is preliminary data.</text>
</comment>
<dbReference type="EMBL" id="MU866723">
    <property type="protein sequence ID" value="KAK4170872.1"/>
    <property type="molecule type" value="Genomic_DNA"/>
</dbReference>
<evidence type="ECO:0000313" key="1">
    <source>
        <dbReference type="EMBL" id="KAK4170872.1"/>
    </source>
</evidence>